<dbReference type="PATRIC" id="fig|1705561.3.peg.4869"/>
<dbReference type="AlphaFoldDB" id="A0A0M9BLY6"/>
<proteinExistence type="predicted"/>
<organism evidence="1 2">
    <name type="scientific">Paenibacillus xylanivorans</name>
    <dbReference type="NCBI Taxonomy" id="1705561"/>
    <lineage>
        <taxon>Bacteria</taxon>
        <taxon>Bacillati</taxon>
        <taxon>Bacillota</taxon>
        <taxon>Bacilli</taxon>
        <taxon>Bacillales</taxon>
        <taxon>Paenibacillaceae</taxon>
        <taxon>Paenibacillus</taxon>
    </lineage>
</organism>
<name>A0A0M9BLY6_9BACL</name>
<evidence type="ECO:0000313" key="1">
    <source>
        <dbReference type="EMBL" id="KOY14146.1"/>
    </source>
</evidence>
<dbReference type="EMBL" id="LITU01000074">
    <property type="protein sequence ID" value="KOY14146.1"/>
    <property type="molecule type" value="Genomic_DNA"/>
</dbReference>
<accession>A0A0M9BLY6</accession>
<evidence type="ECO:0000313" key="2">
    <source>
        <dbReference type="Proteomes" id="UP000037688"/>
    </source>
</evidence>
<sequence>MAVLFSLQNREDIWGDLTSHVIDLFNDQDLNIQYCAIKLASTMRHSSFIKPLIYGMLEDVRKLRASTFGARCEALQRLTGIVYEPVPEFREGQCFYSELSTESRINIALNWKKYIAE</sequence>
<dbReference type="Proteomes" id="UP000037688">
    <property type="component" value="Unassembled WGS sequence"/>
</dbReference>
<comment type="caution">
    <text evidence="1">The sequence shown here is derived from an EMBL/GenBank/DDBJ whole genome shotgun (WGS) entry which is preliminary data.</text>
</comment>
<reference evidence="1 2" key="1">
    <citation type="submission" date="2015-08" db="EMBL/GenBank/DDBJ databases">
        <title>Draft genome sequence of cellulolytic and xylanolytic Paenibacillus sp. A59, isolated from a decaying forest soil from Patagonia, Argentina.</title>
        <authorList>
            <person name="Ghio S."/>
            <person name="Caceres A.M."/>
            <person name="Talia P."/>
            <person name="Grasso D."/>
            <person name="Campos E."/>
        </authorList>
    </citation>
    <scope>NUCLEOTIDE SEQUENCE [LARGE SCALE GENOMIC DNA]</scope>
    <source>
        <strain evidence="1 2">A59</strain>
    </source>
</reference>
<keyword evidence="2" id="KW-1185">Reference proteome</keyword>
<gene>
    <name evidence="1" type="ORF">AMS66_23265</name>
</gene>
<dbReference type="RefSeq" id="WP_053783067.1">
    <property type="nucleotide sequence ID" value="NZ_LITU01000074.1"/>
</dbReference>
<protein>
    <submittedName>
        <fullName evidence="1">Uncharacterized protein</fullName>
    </submittedName>
</protein>